<gene>
    <name evidence="3" type="ORF">FHR95_002179</name>
</gene>
<dbReference type="EC" id="3.1.4.58" evidence="2"/>
<evidence type="ECO:0000256" key="1">
    <source>
        <dbReference type="ARBA" id="ARBA00022801"/>
    </source>
</evidence>
<dbReference type="HAMAP" id="MF_01940">
    <property type="entry name" value="RNA_CPDase"/>
    <property type="match status" value="1"/>
</dbReference>
<evidence type="ECO:0000313" key="3">
    <source>
        <dbReference type="EMBL" id="MBB3184606.1"/>
    </source>
</evidence>
<dbReference type="InterPro" id="IPR004175">
    <property type="entry name" value="RNA_CPDase"/>
</dbReference>
<comment type="function">
    <text evidence="2">Hydrolyzes RNA 2',3'-cyclic phosphodiester to an RNA 2'-phosphomonoester.</text>
</comment>
<dbReference type="Proteomes" id="UP000563050">
    <property type="component" value="Unassembled WGS sequence"/>
</dbReference>
<name>A0A7W5DL10_9GAMM</name>
<feature type="short sequence motif" description="HXTX 1" evidence="2">
    <location>
        <begin position="39"/>
        <end position="42"/>
    </location>
</feature>
<dbReference type="GO" id="GO:0016874">
    <property type="term" value="F:ligase activity"/>
    <property type="evidence" value="ECO:0007669"/>
    <property type="project" value="UniProtKB-KW"/>
</dbReference>
<dbReference type="SUPFAM" id="SSF55144">
    <property type="entry name" value="LigT-like"/>
    <property type="match status" value="1"/>
</dbReference>
<feature type="active site" description="Proton acceptor" evidence="2">
    <location>
        <position position="121"/>
    </location>
</feature>
<accession>A0A7W5DL10</accession>
<dbReference type="GO" id="GO:0008664">
    <property type="term" value="F:RNA 2',3'-cyclic 3'-phosphodiesterase activity"/>
    <property type="evidence" value="ECO:0007669"/>
    <property type="project" value="UniProtKB-EC"/>
</dbReference>
<dbReference type="PANTHER" id="PTHR35561">
    <property type="entry name" value="RNA 2',3'-CYCLIC PHOSPHODIESTERASE"/>
    <property type="match status" value="1"/>
</dbReference>
<dbReference type="Pfam" id="PF13563">
    <property type="entry name" value="2_5_RNA_ligase2"/>
    <property type="match status" value="1"/>
</dbReference>
<comment type="catalytic activity">
    <reaction evidence="2">
        <text>a 3'-end 2',3'-cyclophospho-ribonucleotide-RNA + H2O = a 3'-end 2'-phospho-ribonucleotide-RNA + H(+)</text>
        <dbReference type="Rhea" id="RHEA:11828"/>
        <dbReference type="Rhea" id="RHEA-COMP:10464"/>
        <dbReference type="Rhea" id="RHEA-COMP:17353"/>
        <dbReference type="ChEBI" id="CHEBI:15377"/>
        <dbReference type="ChEBI" id="CHEBI:15378"/>
        <dbReference type="ChEBI" id="CHEBI:83064"/>
        <dbReference type="ChEBI" id="CHEBI:173113"/>
        <dbReference type="EC" id="3.1.4.58"/>
    </reaction>
</comment>
<organism evidence="3 4">
    <name type="scientific">Halomonas fontilapidosi</name>
    <dbReference type="NCBI Taxonomy" id="616675"/>
    <lineage>
        <taxon>Bacteria</taxon>
        <taxon>Pseudomonadati</taxon>
        <taxon>Pseudomonadota</taxon>
        <taxon>Gammaproteobacteria</taxon>
        <taxon>Oceanospirillales</taxon>
        <taxon>Halomonadaceae</taxon>
        <taxon>Halomonas</taxon>
    </lineage>
</organism>
<dbReference type="AlphaFoldDB" id="A0A7W5DL10"/>
<proteinExistence type="inferred from homology"/>
<comment type="caution">
    <text evidence="3">The sequence shown here is derived from an EMBL/GenBank/DDBJ whole genome shotgun (WGS) entry which is preliminary data.</text>
</comment>
<sequence length="175" mass="19667">MRLFLALTPPDGLRARLGKLAELAQAHCGGRRVPEDSLHLTLAFLGEQPAERAKTLGDWLRQQAVRPGSWHLDRWGHFQRPGIVWVGSSRPTTALQTLQGELWTGLEALGVKGRPERFIPHITLLRKATRPPGPELPCIDMPWVYTRVELIHSVVTQQGSHYRTLARSILPEETP</sequence>
<evidence type="ECO:0000256" key="2">
    <source>
        <dbReference type="HAMAP-Rule" id="MF_01940"/>
    </source>
</evidence>
<dbReference type="RefSeq" id="WP_183314373.1">
    <property type="nucleotide sequence ID" value="NZ_JACHXQ010000006.1"/>
</dbReference>
<feature type="active site" description="Proton donor" evidence="2">
    <location>
        <position position="39"/>
    </location>
</feature>
<dbReference type="GO" id="GO:0004113">
    <property type="term" value="F:2',3'-cyclic-nucleotide 3'-phosphodiesterase activity"/>
    <property type="evidence" value="ECO:0007669"/>
    <property type="project" value="InterPro"/>
</dbReference>
<feature type="short sequence motif" description="HXTX 2" evidence="2">
    <location>
        <begin position="121"/>
        <end position="124"/>
    </location>
</feature>
<dbReference type="PANTHER" id="PTHR35561:SF1">
    <property type="entry name" value="RNA 2',3'-CYCLIC PHOSPHODIESTERASE"/>
    <property type="match status" value="1"/>
</dbReference>
<keyword evidence="4" id="KW-1185">Reference proteome</keyword>
<dbReference type="EMBL" id="JACHXQ010000006">
    <property type="protein sequence ID" value="MBB3184606.1"/>
    <property type="molecule type" value="Genomic_DNA"/>
</dbReference>
<protein>
    <recommendedName>
        <fullName evidence="2">RNA 2',3'-cyclic phosphodiesterase</fullName>
        <shortName evidence="2">RNA 2',3'-CPDase</shortName>
        <ecNumber evidence="2">3.1.4.58</ecNumber>
    </recommendedName>
</protein>
<dbReference type="NCBIfam" id="TIGR02258">
    <property type="entry name" value="2_5_ligase"/>
    <property type="match status" value="1"/>
</dbReference>
<dbReference type="InterPro" id="IPR009097">
    <property type="entry name" value="Cyclic_Pdiesterase"/>
</dbReference>
<comment type="similarity">
    <text evidence="2">Belongs to the 2H phosphoesterase superfamily. ThpR family.</text>
</comment>
<evidence type="ECO:0000313" key="4">
    <source>
        <dbReference type="Proteomes" id="UP000563050"/>
    </source>
</evidence>
<keyword evidence="1 2" id="KW-0378">Hydrolase</keyword>
<keyword evidence="3" id="KW-0436">Ligase</keyword>
<reference evidence="3 4" key="1">
    <citation type="submission" date="2020-08" db="EMBL/GenBank/DDBJ databases">
        <title>Genomic Encyclopedia of Type Strains, Phase III (KMG-III): the genomes of soil and plant-associated and newly described type strains.</title>
        <authorList>
            <person name="Whitman W."/>
        </authorList>
    </citation>
    <scope>NUCLEOTIDE SEQUENCE [LARGE SCALE GENOMIC DNA]</scope>
    <source>
        <strain evidence="3 4">CECT 7341</strain>
    </source>
</reference>
<dbReference type="Gene3D" id="3.90.1140.10">
    <property type="entry name" value="Cyclic phosphodiesterase"/>
    <property type="match status" value="1"/>
</dbReference>